<organism evidence="1 2">
    <name type="scientific">Mucilaginibacter gynuensis</name>
    <dbReference type="NCBI Taxonomy" id="1302236"/>
    <lineage>
        <taxon>Bacteria</taxon>
        <taxon>Pseudomonadati</taxon>
        <taxon>Bacteroidota</taxon>
        <taxon>Sphingobacteriia</taxon>
        <taxon>Sphingobacteriales</taxon>
        <taxon>Sphingobacteriaceae</taxon>
        <taxon>Mucilaginibacter</taxon>
    </lineage>
</organism>
<dbReference type="EMBL" id="BAABFT010000011">
    <property type="protein sequence ID" value="GAA4331111.1"/>
    <property type="molecule type" value="Genomic_DNA"/>
</dbReference>
<accession>A0ABP8GXT2</accession>
<evidence type="ECO:0008006" key="3">
    <source>
        <dbReference type="Google" id="ProtNLM"/>
    </source>
</evidence>
<proteinExistence type="predicted"/>
<name>A0ABP8GXT2_9SPHI</name>
<sequence length="184" mass="21002">MKYAYIFLICTLLTACQQKPNSNTKSLSDSSSLKTTQTPYKLTNIVTHAFSDQQKQDTFKLFLSGPTILNSKVTFEIISFNNKQIFTDDFNGKDLLGDFEGSEQQQKDTINARFKRFFHQSAFKTPAINKTDKIDKDYIIQSAFDAIKDDATSIGFTYNKGYEGVYSIAYAKKKKETVLYFAFD</sequence>
<evidence type="ECO:0000313" key="1">
    <source>
        <dbReference type="EMBL" id="GAA4331111.1"/>
    </source>
</evidence>
<reference evidence="2" key="1">
    <citation type="journal article" date="2019" name="Int. J. Syst. Evol. Microbiol.">
        <title>The Global Catalogue of Microorganisms (GCM) 10K type strain sequencing project: providing services to taxonomists for standard genome sequencing and annotation.</title>
        <authorList>
            <consortium name="The Broad Institute Genomics Platform"/>
            <consortium name="The Broad Institute Genome Sequencing Center for Infectious Disease"/>
            <person name="Wu L."/>
            <person name="Ma J."/>
        </authorList>
    </citation>
    <scope>NUCLEOTIDE SEQUENCE [LARGE SCALE GENOMIC DNA]</scope>
    <source>
        <strain evidence="2">JCM 17705</strain>
    </source>
</reference>
<protein>
    <recommendedName>
        <fullName evidence="3">Lipoprotein</fullName>
    </recommendedName>
</protein>
<evidence type="ECO:0000313" key="2">
    <source>
        <dbReference type="Proteomes" id="UP001500582"/>
    </source>
</evidence>
<dbReference type="Proteomes" id="UP001500582">
    <property type="component" value="Unassembled WGS sequence"/>
</dbReference>
<keyword evidence="2" id="KW-1185">Reference proteome</keyword>
<comment type="caution">
    <text evidence="1">The sequence shown here is derived from an EMBL/GenBank/DDBJ whole genome shotgun (WGS) entry which is preliminary data.</text>
</comment>
<gene>
    <name evidence="1" type="ORF">GCM10023149_36730</name>
</gene>
<dbReference type="PROSITE" id="PS51257">
    <property type="entry name" value="PROKAR_LIPOPROTEIN"/>
    <property type="match status" value="1"/>
</dbReference>